<reference evidence="3" key="1">
    <citation type="submission" date="2025-08" db="UniProtKB">
        <authorList>
            <consortium name="RefSeq"/>
        </authorList>
    </citation>
    <scope>IDENTIFICATION</scope>
</reference>
<dbReference type="InterPro" id="IPR013783">
    <property type="entry name" value="Ig-like_fold"/>
</dbReference>
<protein>
    <submittedName>
        <fullName evidence="3">Uncharacterized protein LOC115821758</fullName>
    </submittedName>
</protein>
<evidence type="ECO:0000313" key="3">
    <source>
        <dbReference type="RefSeq" id="XP_030641413.1"/>
    </source>
</evidence>
<dbReference type="InterPro" id="IPR007110">
    <property type="entry name" value="Ig-like_dom"/>
</dbReference>
<evidence type="ECO:0000259" key="1">
    <source>
        <dbReference type="PROSITE" id="PS50835"/>
    </source>
</evidence>
<accession>A0A6J2WAX6</accession>
<dbReference type="GO" id="GO:0070374">
    <property type="term" value="P:positive regulation of ERK1 and ERK2 cascade"/>
    <property type="evidence" value="ECO:0007669"/>
    <property type="project" value="TreeGrafter"/>
</dbReference>
<dbReference type="Proteomes" id="UP000504632">
    <property type="component" value="Chromosome 9"/>
</dbReference>
<sequence length="214" mass="23883">MAVEELHGRLLEQFLSYSGFLGTGVSGQETTVYSRDGDDVTLPCHNVVYPDCSSTTWIFSYMGSPAVLLVSHGEKSTENRERADRLSLGSKCSLHISKVTPQDAGQYTCRPYQNAVCTFQIPSDEMNLIWVNETDVSLTDSRFQISSSNHCPSALTVRLQDQDNNRKWTCQLTDGEVKTSVSYITKRTGEGVKLNKNKVQTNLNTPRPTDKKCM</sequence>
<organism evidence="2 3">
    <name type="scientific">Chanos chanos</name>
    <name type="common">Milkfish</name>
    <name type="synonym">Mugil chanos</name>
    <dbReference type="NCBI Taxonomy" id="29144"/>
    <lineage>
        <taxon>Eukaryota</taxon>
        <taxon>Metazoa</taxon>
        <taxon>Chordata</taxon>
        <taxon>Craniata</taxon>
        <taxon>Vertebrata</taxon>
        <taxon>Euteleostomi</taxon>
        <taxon>Actinopterygii</taxon>
        <taxon>Neopterygii</taxon>
        <taxon>Teleostei</taxon>
        <taxon>Ostariophysi</taxon>
        <taxon>Gonorynchiformes</taxon>
        <taxon>Chanidae</taxon>
        <taxon>Chanos</taxon>
    </lineage>
</organism>
<proteinExistence type="predicted"/>
<dbReference type="GO" id="GO:0042110">
    <property type="term" value="P:T cell activation"/>
    <property type="evidence" value="ECO:0007669"/>
    <property type="project" value="TreeGrafter"/>
</dbReference>
<dbReference type="InterPro" id="IPR036179">
    <property type="entry name" value="Ig-like_dom_sf"/>
</dbReference>
<dbReference type="AlphaFoldDB" id="A0A6J2WAX6"/>
<dbReference type="PANTHER" id="PTHR11422">
    <property type="entry name" value="T-CELL SURFACE GLYCOPROTEIN CD4"/>
    <property type="match status" value="1"/>
</dbReference>
<dbReference type="RefSeq" id="XP_030641413.1">
    <property type="nucleotide sequence ID" value="XM_030785553.1"/>
</dbReference>
<dbReference type="InterPro" id="IPR013106">
    <property type="entry name" value="Ig_V-set"/>
</dbReference>
<dbReference type="GO" id="GO:0009897">
    <property type="term" value="C:external side of plasma membrane"/>
    <property type="evidence" value="ECO:0007669"/>
    <property type="project" value="TreeGrafter"/>
</dbReference>
<dbReference type="OrthoDB" id="8869347at2759"/>
<dbReference type="PROSITE" id="PS50835">
    <property type="entry name" value="IG_LIKE"/>
    <property type="match status" value="1"/>
</dbReference>
<dbReference type="Gene3D" id="2.60.40.10">
    <property type="entry name" value="Immunoglobulins"/>
    <property type="match status" value="1"/>
</dbReference>
<evidence type="ECO:0000313" key="2">
    <source>
        <dbReference type="Proteomes" id="UP000504632"/>
    </source>
</evidence>
<dbReference type="InParanoid" id="A0A6J2WAX6"/>
<feature type="domain" description="Ig-like" evidence="1">
    <location>
        <begin position="36"/>
        <end position="110"/>
    </location>
</feature>
<dbReference type="GeneID" id="115821758"/>
<keyword evidence="2" id="KW-1185">Reference proteome</keyword>
<dbReference type="GO" id="GO:1990782">
    <property type="term" value="F:protein tyrosine kinase binding"/>
    <property type="evidence" value="ECO:0007669"/>
    <property type="project" value="TreeGrafter"/>
</dbReference>
<dbReference type="GO" id="GO:0042289">
    <property type="term" value="F:MHC class II protein binding"/>
    <property type="evidence" value="ECO:0007669"/>
    <property type="project" value="TreeGrafter"/>
</dbReference>
<name>A0A6J2WAX6_CHACN</name>
<gene>
    <name evidence="3" type="primary">LOC115821758</name>
</gene>
<dbReference type="GO" id="GO:0045121">
    <property type="term" value="C:membrane raft"/>
    <property type="evidence" value="ECO:0007669"/>
    <property type="project" value="TreeGrafter"/>
</dbReference>
<dbReference type="PANTHER" id="PTHR11422:SF5">
    <property type="entry name" value="DIVERSE IMMUNOGLOBULIN DOMAIN-CONTAINING PROTEIN 1.1 ISOFORM X1-RELATED"/>
    <property type="match status" value="1"/>
</dbReference>
<dbReference type="SUPFAM" id="SSF48726">
    <property type="entry name" value="Immunoglobulin"/>
    <property type="match status" value="1"/>
</dbReference>
<dbReference type="SMART" id="SM00409">
    <property type="entry name" value="IG"/>
    <property type="match status" value="1"/>
</dbReference>
<dbReference type="Pfam" id="PF07686">
    <property type="entry name" value="V-set"/>
    <property type="match status" value="1"/>
</dbReference>
<dbReference type="GO" id="GO:0035723">
    <property type="term" value="P:interleukin-15-mediated signaling pathway"/>
    <property type="evidence" value="ECO:0007669"/>
    <property type="project" value="TreeGrafter"/>
</dbReference>
<dbReference type="InterPro" id="IPR003599">
    <property type="entry name" value="Ig_sub"/>
</dbReference>